<comment type="caution">
    <text evidence="2">The sequence shown here is derived from an EMBL/GenBank/DDBJ whole genome shotgun (WGS) entry which is preliminary data.</text>
</comment>
<feature type="transmembrane region" description="Helical" evidence="1">
    <location>
        <begin position="39"/>
        <end position="58"/>
    </location>
</feature>
<dbReference type="RefSeq" id="WP_179794732.1">
    <property type="nucleotide sequence ID" value="NZ_BAABHP010000014.1"/>
</dbReference>
<feature type="transmembrane region" description="Helical" evidence="1">
    <location>
        <begin position="70"/>
        <end position="88"/>
    </location>
</feature>
<proteinExistence type="predicted"/>
<evidence type="ECO:0000256" key="1">
    <source>
        <dbReference type="SAM" id="Phobius"/>
    </source>
</evidence>
<reference evidence="2 3" key="1">
    <citation type="submission" date="2020-07" db="EMBL/GenBank/DDBJ databases">
        <title>Sequencing the genomes of 1000 actinobacteria strains.</title>
        <authorList>
            <person name="Klenk H.-P."/>
        </authorList>
    </citation>
    <scope>NUCLEOTIDE SEQUENCE [LARGE SCALE GENOMIC DNA]</scope>
    <source>
        <strain evidence="2 3">DSM 45772</strain>
    </source>
</reference>
<dbReference type="Proteomes" id="UP000535890">
    <property type="component" value="Unassembled WGS sequence"/>
</dbReference>
<feature type="transmembrane region" description="Helical" evidence="1">
    <location>
        <begin position="12"/>
        <end position="33"/>
    </location>
</feature>
<feature type="transmembrane region" description="Helical" evidence="1">
    <location>
        <begin position="94"/>
        <end position="114"/>
    </location>
</feature>
<dbReference type="EMBL" id="JACCBN010000001">
    <property type="protein sequence ID" value="NYD37148.1"/>
    <property type="molecule type" value="Genomic_DNA"/>
</dbReference>
<organism evidence="2 3">
    <name type="scientific">Actinomycetospora corticicola</name>
    <dbReference type="NCBI Taxonomy" id="663602"/>
    <lineage>
        <taxon>Bacteria</taxon>
        <taxon>Bacillati</taxon>
        <taxon>Actinomycetota</taxon>
        <taxon>Actinomycetes</taxon>
        <taxon>Pseudonocardiales</taxon>
        <taxon>Pseudonocardiaceae</taxon>
        <taxon>Actinomycetospora</taxon>
    </lineage>
</organism>
<keyword evidence="1" id="KW-0472">Membrane</keyword>
<keyword evidence="1" id="KW-1133">Transmembrane helix</keyword>
<protein>
    <submittedName>
        <fullName evidence="2">Uncharacterized protein</fullName>
    </submittedName>
</protein>
<sequence>MRTGGHGPDIPVHRVPVAAALGTALALGAHLGGGGARPTGIVLTVVVAVSGVVSLLALRTGRVSRGPWTALAVLLLGQVALEAVLAAADHHVVTAVAALGVHGAAALATALLLLGGARLADDLRDTADRVLTRRWWRRPTGTRRVRAGAATRRREGPWVGRAVAASGARGPPVPA</sequence>
<evidence type="ECO:0000313" key="3">
    <source>
        <dbReference type="Proteomes" id="UP000535890"/>
    </source>
</evidence>
<name>A0A7Y9J6E4_9PSEU</name>
<keyword evidence="3" id="KW-1185">Reference proteome</keyword>
<dbReference type="AlphaFoldDB" id="A0A7Y9J6E4"/>
<keyword evidence="1" id="KW-0812">Transmembrane</keyword>
<evidence type="ECO:0000313" key="2">
    <source>
        <dbReference type="EMBL" id="NYD37148.1"/>
    </source>
</evidence>
<accession>A0A7Y9J6E4</accession>
<gene>
    <name evidence="2" type="ORF">BJ983_003250</name>
</gene>